<sequence>MRSGKQRFDQLPLLIGEVRRTERVVVTYRQSYPAAERLHDQLPNTLSGLEWGLPSALLCAGLPIAAFHAGGGSMAKGGRGRVAPLLLAAAALVMGLSVLIMPGAPVQVVEVMVALLVMLAVLAPLTARWDVSWHTATLAVCVTWAVMRLGPAAAAGVVVVAASAWGRVRLGEHTPPQTAVGAVIGTSTAAIVLTIAS</sequence>
<protein>
    <recommendedName>
        <fullName evidence="4">Phosphatidic acid phosphatase type 2/haloperoxidase domain-containing protein</fullName>
    </recommendedName>
</protein>
<evidence type="ECO:0008006" key="4">
    <source>
        <dbReference type="Google" id="ProtNLM"/>
    </source>
</evidence>
<evidence type="ECO:0000256" key="1">
    <source>
        <dbReference type="SAM" id="Phobius"/>
    </source>
</evidence>
<evidence type="ECO:0000313" key="3">
    <source>
        <dbReference type="Proteomes" id="UP001230426"/>
    </source>
</evidence>
<keyword evidence="1" id="KW-0472">Membrane</keyword>
<gene>
    <name evidence="2" type="ORF">J2S55_001371</name>
</gene>
<comment type="caution">
    <text evidence="2">The sequence shown here is derived from an EMBL/GenBank/DDBJ whole genome shotgun (WGS) entry which is preliminary data.</text>
</comment>
<reference evidence="2 3" key="1">
    <citation type="submission" date="2023-07" db="EMBL/GenBank/DDBJ databases">
        <title>Sequencing the genomes of 1000 actinobacteria strains.</title>
        <authorList>
            <person name="Klenk H.-P."/>
        </authorList>
    </citation>
    <scope>NUCLEOTIDE SEQUENCE [LARGE SCALE GENOMIC DNA]</scope>
    <source>
        <strain evidence="2 3">DSM 44109</strain>
    </source>
</reference>
<feature type="transmembrane region" description="Helical" evidence="1">
    <location>
        <begin position="106"/>
        <end position="125"/>
    </location>
</feature>
<dbReference type="Proteomes" id="UP001230426">
    <property type="component" value="Unassembled WGS sequence"/>
</dbReference>
<keyword evidence="3" id="KW-1185">Reference proteome</keyword>
<keyword evidence="1" id="KW-1133">Transmembrane helix</keyword>
<organism evidence="2 3">
    <name type="scientific">Streptosporangium brasiliense</name>
    <dbReference type="NCBI Taxonomy" id="47480"/>
    <lineage>
        <taxon>Bacteria</taxon>
        <taxon>Bacillati</taxon>
        <taxon>Actinomycetota</taxon>
        <taxon>Actinomycetes</taxon>
        <taxon>Streptosporangiales</taxon>
        <taxon>Streptosporangiaceae</taxon>
        <taxon>Streptosporangium</taxon>
    </lineage>
</organism>
<feature type="transmembrane region" description="Helical" evidence="1">
    <location>
        <begin position="177"/>
        <end position="196"/>
    </location>
</feature>
<name>A0ABT9QYS9_9ACTN</name>
<proteinExistence type="predicted"/>
<accession>A0ABT9QYS9</accession>
<keyword evidence="1" id="KW-0812">Transmembrane</keyword>
<feature type="transmembrane region" description="Helical" evidence="1">
    <location>
        <begin position="82"/>
        <end position="100"/>
    </location>
</feature>
<feature type="transmembrane region" description="Helical" evidence="1">
    <location>
        <begin position="137"/>
        <end position="165"/>
    </location>
</feature>
<evidence type="ECO:0000313" key="2">
    <source>
        <dbReference type="EMBL" id="MDP9862112.1"/>
    </source>
</evidence>
<dbReference type="EMBL" id="JAUSRB010000001">
    <property type="protein sequence ID" value="MDP9862112.1"/>
    <property type="molecule type" value="Genomic_DNA"/>
</dbReference>
<dbReference type="RefSeq" id="WP_306858109.1">
    <property type="nucleotide sequence ID" value="NZ_JAUSRB010000001.1"/>
</dbReference>